<gene>
    <name evidence="1" type="primary">wcqG</name>
</gene>
<dbReference type="EMBL" id="AB924603">
    <property type="protein sequence ID" value="BAT24247.1"/>
    <property type="molecule type" value="Genomic_DNA"/>
</dbReference>
<dbReference type="InterPro" id="IPR029044">
    <property type="entry name" value="Nucleotide-diphossugar_trans"/>
</dbReference>
<reference evidence="1" key="2">
    <citation type="journal article" date="2015" name="Sci. Rep.">
        <title>Genetic analysis of capsular polysaccharide synthesis gene clusters in 79 capsular types of Klebsiella spp.</title>
        <authorList>
            <person name="Pan Y.J."/>
            <person name="Lin T.L."/>
            <person name="Chen C.T."/>
            <person name="Chen Y.Y."/>
            <person name="Hsieh P.F."/>
            <person name="Hsu C.R."/>
            <person name="Wu M.C."/>
            <person name="Wang J.T."/>
        </authorList>
    </citation>
    <scope>NUCLEOTIDE SEQUENCE</scope>
    <source>
        <strain evidence="1">264</strain>
    </source>
</reference>
<dbReference type="SUPFAM" id="SSF53448">
    <property type="entry name" value="Nucleotide-diphospho-sugar transferases"/>
    <property type="match status" value="1"/>
</dbReference>
<reference evidence="1" key="1">
    <citation type="submission" date="2014-04" db="EMBL/GenBank/DDBJ databases">
        <authorList>
            <person name="Harrison E."/>
        </authorList>
    </citation>
    <scope>NUCLEOTIDE SEQUENCE</scope>
    <source>
        <strain evidence="1">264</strain>
    </source>
</reference>
<dbReference type="AlphaFoldDB" id="A0A0P0YSI3"/>
<dbReference type="Gene3D" id="3.90.550.10">
    <property type="entry name" value="Spore Coat Polysaccharide Biosynthesis Protein SpsA, Chain A"/>
    <property type="match status" value="1"/>
</dbReference>
<sequence>MEYEMSFAVIIIVYNKELNSSLTLQSLLRYTNSNLLNLFIINNGPNEFCLEDDFYQTIINSFSTVTIEKHLDNKPISKSYNDIIKKNTGFSRYLILDDDTSVSNEYLDYVVLSELEKYDVCVPRIRNQNGNIVYPVVNKMVVSSTHENDEVEQQHYIYTIGSGLVISRRIIELFDNYEITLFDERYALYGVDISFFRRLHNFKKKGLMIKIIVGSEIDHSLSSAEINISASRYKERLIDLILSTLYYSRIGYGKYLKLIYFVFREIYKLKFQNVILILKTIINGKHPRC</sequence>
<accession>A0A0P0YSI3</accession>
<evidence type="ECO:0000313" key="1">
    <source>
        <dbReference type="EMBL" id="BAT24247.1"/>
    </source>
</evidence>
<keyword evidence="1" id="KW-0808">Transferase</keyword>
<proteinExistence type="predicted"/>
<organism evidence="1">
    <name type="scientific">Klebsiella sp. 264(1)</name>
    <dbReference type="NCBI Taxonomy" id="1497835"/>
    <lineage>
        <taxon>Bacteria</taxon>
        <taxon>Pseudomonadati</taxon>
        <taxon>Pseudomonadota</taxon>
        <taxon>Gammaproteobacteria</taxon>
        <taxon>Enterobacterales</taxon>
        <taxon>Enterobacteriaceae</taxon>
        <taxon>Klebsiella/Raoultella group</taxon>
        <taxon>Klebsiella</taxon>
    </lineage>
</organism>
<dbReference type="GO" id="GO:0016740">
    <property type="term" value="F:transferase activity"/>
    <property type="evidence" value="ECO:0007669"/>
    <property type="project" value="UniProtKB-KW"/>
</dbReference>
<name>A0A0P0YSI3_9ENTR</name>
<protein>
    <submittedName>
        <fullName evidence="1">Glycosyl transferase</fullName>
    </submittedName>
</protein>